<gene>
    <name evidence="1" type="ORF">WLF18_02320</name>
</gene>
<keyword evidence="2" id="KW-1185">Reference proteome</keyword>
<organism evidence="1 2">
    <name type="scientific">Pseudomonas shirazensis</name>
    <dbReference type="NCBI Taxonomy" id="2745494"/>
    <lineage>
        <taxon>Bacteria</taxon>
        <taxon>Pseudomonadati</taxon>
        <taxon>Pseudomonadota</taxon>
        <taxon>Gammaproteobacteria</taxon>
        <taxon>Pseudomonadales</taxon>
        <taxon>Pseudomonadaceae</taxon>
        <taxon>Pseudomonas</taxon>
    </lineage>
</organism>
<protein>
    <submittedName>
        <fullName evidence="1">Uncharacterized protein</fullName>
    </submittedName>
</protein>
<proteinExistence type="predicted"/>
<dbReference type="EMBL" id="JBBNAW010000001">
    <property type="protein sequence ID" value="MEK2607943.1"/>
    <property type="molecule type" value="Genomic_DNA"/>
</dbReference>
<evidence type="ECO:0000313" key="1">
    <source>
        <dbReference type="EMBL" id="MEK2607943.1"/>
    </source>
</evidence>
<reference evidence="1 2" key="1">
    <citation type="submission" date="2024-03" db="EMBL/GenBank/DDBJ databases">
        <title>Screening, Identification and Application of a Plant Lactobacillus Strain.</title>
        <authorList>
            <person name="Li Y.L."/>
        </authorList>
    </citation>
    <scope>NUCLEOTIDE SEQUENCE [LARGE SCALE GENOMIC DNA]</scope>
    <source>
        <strain evidence="1 2">JDB</strain>
    </source>
</reference>
<dbReference type="RefSeq" id="WP_340610252.1">
    <property type="nucleotide sequence ID" value="NZ_JBBNAW010000001.1"/>
</dbReference>
<dbReference type="Proteomes" id="UP001386972">
    <property type="component" value="Unassembled WGS sequence"/>
</dbReference>
<sequence length="222" mass="24421">MDIAHQRILEGKVFEAVRSRSPLAGKQIINVGSVSVLFEGETSASVYRLSSDNATHNFAAKAKKLGILGVVQLLADYGAVALYKNDDYYPDYLWLAHLEHLNSLDTYPDQQAAVARLLLHLTDSDDGDLLATPEDKHALLARLDDAPIESFTRQAVEAMQRLLPKYILETDVDVDLGATNFMVRAATGDVVLSDPASGLSNISEERRKRLLVDEIVVEVSNE</sequence>
<comment type="caution">
    <text evidence="1">The sequence shown here is derived from an EMBL/GenBank/DDBJ whole genome shotgun (WGS) entry which is preliminary data.</text>
</comment>
<name>A0ABU8ZV40_9PSED</name>
<accession>A0ABU8ZV40</accession>
<evidence type="ECO:0000313" key="2">
    <source>
        <dbReference type="Proteomes" id="UP001386972"/>
    </source>
</evidence>